<dbReference type="AlphaFoldDB" id="I2H5M9"/>
<organism evidence="4 5">
    <name type="scientific">Henningerozyma blattae (strain ATCC 34711 / CBS 6284 / DSM 70876 / NBRC 10599 / NRRL Y-10934 / UCD 77-7)</name>
    <name type="common">Yeast</name>
    <name type="synonym">Tetrapisispora blattae</name>
    <dbReference type="NCBI Taxonomy" id="1071380"/>
    <lineage>
        <taxon>Eukaryota</taxon>
        <taxon>Fungi</taxon>
        <taxon>Dikarya</taxon>
        <taxon>Ascomycota</taxon>
        <taxon>Saccharomycotina</taxon>
        <taxon>Saccharomycetes</taxon>
        <taxon>Saccharomycetales</taxon>
        <taxon>Saccharomycetaceae</taxon>
        <taxon>Henningerozyma</taxon>
    </lineage>
</organism>
<evidence type="ECO:0000259" key="3">
    <source>
        <dbReference type="Pfam" id="PF00808"/>
    </source>
</evidence>
<sequence>MDTANANENIDAGKNSNIQNMDIAEEAQINLNLKNKTPKLPISKIKKIAKTDPEYMTTSNLAYIATAITTELFIQSFTERTLSLNQIRTKSKNKRLVYEDLAECVVKYEEFQFLGDVVPRTKNLKSLVKENKVRYTTQQVEEIDD</sequence>
<evidence type="ECO:0000256" key="1">
    <source>
        <dbReference type="ARBA" id="ARBA00004123"/>
    </source>
</evidence>
<dbReference type="InterPro" id="IPR003958">
    <property type="entry name" value="CBFA_NFYB_domain"/>
</dbReference>
<name>I2H5M9_HENB6</name>
<dbReference type="eggNOG" id="KOG1658">
    <property type="taxonomic scope" value="Eukaryota"/>
</dbReference>
<dbReference type="OrthoDB" id="636685at2759"/>
<evidence type="ECO:0000313" key="4">
    <source>
        <dbReference type="EMBL" id="CCH61681.1"/>
    </source>
</evidence>
<comment type="subcellular location">
    <subcellularLocation>
        <location evidence="1">Nucleus</location>
    </subcellularLocation>
</comment>
<dbReference type="GO" id="GO:0006261">
    <property type="term" value="P:DNA-templated DNA replication"/>
    <property type="evidence" value="ECO:0007669"/>
    <property type="project" value="TreeGrafter"/>
</dbReference>
<dbReference type="GO" id="GO:1903775">
    <property type="term" value="P:regulation of DNA double-strand break processing"/>
    <property type="evidence" value="ECO:0007669"/>
    <property type="project" value="EnsemblFungi"/>
</dbReference>
<dbReference type="SUPFAM" id="SSF47113">
    <property type="entry name" value="Histone-fold"/>
    <property type="match status" value="1"/>
</dbReference>
<dbReference type="EMBL" id="HE806321">
    <property type="protein sequence ID" value="CCH61681.1"/>
    <property type="molecule type" value="Genomic_DNA"/>
</dbReference>
<feature type="domain" description="Transcription factor CBF/NF-Y/archaeal histone" evidence="3">
    <location>
        <begin position="39"/>
        <end position="105"/>
    </location>
</feature>
<accession>I2H5M9</accession>
<dbReference type="InParanoid" id="I2H5M9"/>
<keyword evidence="2" id="KW-0539">Nucleus</keyword>
<dbReference type="Proteomes" id="UP000002866">
    <property type="component" value="Chromosome 6"/>
</dbReference>
<gene>
    <name evidence="4" type="primary">TBLA0F01380</name>
    <name evidence="4" type="ORF">TBLA_0F01380</name>
</gene>
<dbReference type="PANTHER" id="PTHR10252">
    <property type="entry name" value="HISTONE-LIKE TRANSCRIPTION FACTOR CCAAT-RELATED"/>
    <property type="match status" value="1"/>
</dbReference>
<dbReference type="GeneID" id="14496790"/>
<evidence type="ECO:0000313" key="5">
    <source>
        <dbReference type="Proteomes" id="UP000002866"/>
    </source>
</evidence>
<evidence type="ECO:0000256" key="2">
    <source>
        <dbReference type="ARBA" id="ARBA00023242"/>
    </source>
</evidence>
<dbReference type="GO" id="GO:0008623">
    <property type="term" value="C:CHRAC"/>
    <property type="evidence" value="ECO:0007669"/>
    <property type="project" value="EnsemblFungi"/>
</dbReference>
<dbReference type="InterPro" id="IPR050568">
    <property type="entry name" value="Transcr_DNA_Rep_Reg"/>
</dbReference>
<dbReference type="KEGG" id="tbl:TBLA_0F01380"/>
<dbReference type="STRING" id="1071380.I2H5M9"/>
<reference evidence="4 5" key="1">
    <citation type="journal article" date="2011" name="Proc. Natl. Acad. Sci. U.S.A.">
        <title>Evolutionary erosion of yeast sex chromosomes by mating-type switching accidents.</title>
        <authorList>
            <person name="Gordon J.L."/>
            <person name="Armisen D."/>
            <person name="Proux-Wera E."/>
            <person name="Oheigeartaigh S.S."/>
            <person name="Byrne K.P."/>
            <person name="Wolfe K.H."/>
        </authorList>
    </citation>
    <scope>NUCLEOTIDE SEQUENCE [LARGE SCALE GENOMIC DNA]</scope>
    <source>
        <strain evidence="5">ATCC 34711 / CBS 6284 / DSM 70876 / NBRC 10599 / NRRL Y-10934 / UCD 77-7</strain>
    </source>
</reference>
<dbReference type="GO" id="GO:0046982">
    <property type="term" value="F:protein heterodimerization activity"/>
    <property type="evidence" value="ECO:0007669"/>
    <property type="project" value="InterPro"/>
</dbReference>
<dbReference type="RefSeq" id="XP_004181200.1">
    <property type="nucleotide sequence ID" value="XM_004181152.1"/>
</dbReference>
<dbReference type="OMA" id="CKKIART"/>
<dbReference type="HOGENOM" id="CLU_1788116_0_0_1"/>
<dbReference type="GO" id="GO:0031509">
    <property type="term" value="P:subtelomeric heterochromatin formation"/>
    <property type="evidence" value="ECO:0007669"/>
    <property type="project" value="EnsemblFungi"/>
</dbReference>
<dbReference type="GO" id="GO:0000781">
    <property type="term" value="C:chromosome, telomeric region"/>
    <property type="evidence" value="ECO:0007669"/>
    <property type="project" value="GOC"/>
</dbReference>
<dbReference type="PANTHER" id="PTHR10252:SF54">
    <property type="entry name" value="CHROMATIN ACCESSIBILITY COMPLEX PROTEIN 1"/>
    <property type="match status" value="1"/>
</dbReference>
<dbReference type="InterPro" id="IPR009072">
    <property type="entry name" value="Histone-fold"/>
</dbReference>
<protein>
    <recommendedName>
        <fullName evidence="3">Transcription factor CBF/NF-Y/archaeal histone domain-containing protein</fullName>
    </recommendedName>
</protein>
<dbReference type="Gene3D" id="1.10.20.10">
    <property type="entry name" value="Histone, subunit A"/>
    <property type="match status" value="1"/>
</dbReference>
<dbReference type="CDD" id="cd22929">
    <property type="entry name" value="HFD_POLE4-like"/>
    <property type="match status" value="1"/>
</dbReference>
<dbReference type="FunCoup" id="I2H5M9">
    <property type="interactions" value="239"/>
</dbReference>
<keyword evidence="5" id="KW-1185">Reference proteome</keyword>
<proteinExistence type="predicted"/>
<dbReference type="Pfam" id="PF00808">
    <property type="entry name" value="CBFD_NFYB_HMF"/>
    <property type="match status" value="1"/>
</dbReference>